<dbReference type="AlphaFoldDB" id="A0A9D5Q8D9"/>
<accession>A0A9D5Q8D9</accession>
<proteinExistence type="predicted"/>
<protein>
    <submittedName>
        <fullName evidence="2">ABC transporter substrate-binding protein</fullName>
    </submittedName>
</protein>
<feature type="signal peptide" evidence="1">
    <location>
        <begin position="1"/>
        <end position="21"/>
    </location>
</feature>
<sequence length="389" mass="43147">MKLFNKSVITVLLIMVLGSMAGMMAQAQSGDEFSMEPTTKNGEKWRIAYYEGGEYIDYQRVLLATIRGLMELGWIDQTNIPPQQGEQTKELWNWLATEATSSYLEFVPDAHYSAAWDENTRTTMAAQIIDRLNQQQDIDLIIAMGTWAGQDLANDKHSTPTMVLSVADPLASGIIQSIEDSGYDHVHTRVDPYRDERQVMIFYDIIGFQRLGIAYEDTVAGRSYAAIDKAESVAQEVGFEIVSCYTKSDVADISVAEESVKQCFHELGPQVDAIYVTTQGGINSRSIPELVEIVNSYRLPTFSQSGSEEVKYGFLLSISKAGYKYLGQFHAGVIAKVLNGALPRALEQIFEAPPKIAINLKTAEIIGYDPPVDVLGAADEIYQEIQPPE</sequence>
<gene>
    <name evidence="2" type="ORF">GF339_19560</name>
</gene>
<dbReference type="EMBL" id="WJJP01000636">
    <property type="protein sequence ID" value="MBD3326791.1"/>
    <property type="molecule type" value="Genomic_DNA"/>
</dbReference>
<reference evidence="2" key="1">
    <citation type="submission" date="2019-11" db="EMBL/GenBank/DDBJ databases">
        <title>Microbial mats filling the niche in hypersaline microbial mats.</title>
        <authorList>
            <person name="Wong H.L."/>
            <person name="Macleod F.I."/>
            <person name="White R.A. III"/>
            <person name="Burns B.P."/>
        </authorList>
    </citation>
    <scope>NUCLEOTIDE SEQUENCE</scope>
    <source>
        <strain evidence="2">Rbin_158</strain>
    </source>
</reference>
<dbReference type="InterPro" id="IPR007487">
    <property type="entry name" value="ABC_transpt-TYRBP-like"/>
</dbReference>
<dbReference type="Proteomes" id="UP000649604">
    <property type="component" value="Unassembled WGS sequence"/>
</dbReference>
<evidence type="ECO:0000313" key="2">
    <source>
        <dbReference type="EMBL" id="MBD3326791.1"/>
    </source>
</evidence>
<dbReference type="PANTHER" id="PTHR35271">
    <property type="entry name" value="ABC TRANSPORTER, SUBSTRATE-BINDING LIPOPROTEIN-RELATED"/>
    <property type="match status" value="1"/>
</dbReference>
<organism evidence="2 3">
    <name type="scientific">candidate division KSB3 bacterium</name>
    <dbReference type="NCBI Taxonomy" id="2044937"/>
    <lineage>
        <taxon>Bacteria</taxon>
        <taxon>candidate division KSB3</taxon>
    </lineage>
</organism>
<dbReference type="Pfam" id="PF04392">
    <property type="entry name" value="ABC_sub_bind"/>
    <property type="match status" value="1"/>
</dbReference>
<keyword evidence="1" id="KW-0732">Signal</keyword>
<dbReference type="Gene3D" id="3.40.50.2300">
    <property type="match status" value="2"/>
</dbReference>
<name>A0A9D5Q8D9_9BACT</name>
<evidence type="ECO:0000313" key="3">
    <source>
        <dbReference type="Proteomes" id="UP000649604"/>
    </source>
</evidence>
<feature type="chain" id="PRO_5039351537" evidence="1">
    <location>
        <begin position="22"/>
        <end position="389"/>
    </location>
</feature>
<comment type="caution">
    <text evidence="2">The sequence shown here is derived from an EMBL/GenBank/DDBJ whole genome shotgun (WGS) entry which is preliminary data.</text>
</comment>
<evidence type="ECO:0000256" key="1">
    <source>
        <dbReference type="SAM" id="SignalP"/>
    </source>
</evidence>
<dbReference type="PANTHER" id="PTHR35271:SF1">
    <property type="entry name" value="ABC TRANSPORTER, SUBSTRATE-BINDING LIPOPROTEIN"/>
    <property type="match status" value="1"/>
</dbReference>